<keyword evidence="2" id="KW-0645">Protease</keyword>
<keyword evidence="4 7" id="KW-0732">Signal</keyword>
<dbReference type="CDD" id="cd04820">
    <property type="entry name" value="PA_M28_1_1"/>
    <property type="match status" value="1"/>
</dbReference>
<dbReference type="GO" id="GO:0008235">
    <property type="term" value="F:metalloexopeptidase activity"/>
    <property type="evidence" value="ECO:0007669"/>
    <property type="project" value="InterPro"/>
</dbReference>
<reference evidence="9 10" key="1">
    <citation type="submission" date="2020-09" db="EMBL/GenBank/DDBJ databases">
        <title>Pseudoxanthomonas sp. CAU 1598 isolated from sand of Yaerae Beach.</title>
        <authorList>
            <person name="Kim W."/>
        </authorList>
    </citation>
    <scope>NUCLEOTIDE SEQUENCE [LARGE SCALE GENOMIC DNA]</scope>
    <source>
        <strain evidence="9 10">CAU 1598</strain>
    </source>
</reference>
<keyword evidence="6" id="KW-0862">Zinc</keyword>
<evidence type="ECO:0000313" key="10">
    <source>
        <dbReference type="Proteomes" id="UP000613768"/>
    </source>
</evidence>
<dbReference type="GO" id="GO:0046872">
    <property type="term" value="F:metal ion binding"/>
    <property type="evidence" value="ECO:0007669"/>
    <property type="project" value="UniProtKB-KW"/>
</dbReference>
<dbReference type="PANTHER" id="PTHR12147:SF56">
    <property type="entry name" value="AMINOPEPTIDASE YDR415C-RELATED"/>
    <property type="match status" value="1"/>
</dbReference>
<dbReference type="Gene3D" id="3.50.30.30">
    <property type="match status" value="1"/>
</dbReference>
<keyword evidence="1" id="KW-0031">Aminopeptidase</keyword>
<dbReference type="AlphaFoldDB" id="A0AAW3ZS31"/>
<dbReference type="PANTHER" id="PTHR12147">
    <property type="entry name" value="METALLOPEPTIDASE M28 FAMILY MEMBER"/>
    <property type="match status" value="1"/>
</dbReference>
<evidence type="ECO:0000256" key="6">
    <source>
        <dbReference type="ARBA" id="ARBA00022833"/>
    </source>
</evidence>
<name>A0AAW3ZS31_9GAMM</name>
<feature type="chain" id="PRO_5043800640" evidence="7">
    <location>
        <begin position="21"/>
        <end position="547"/>
    </location>
</feature>
<dbReference type="InterPro" id="IPR046450">
    <property type="entry name" value="PA_dom_sf"/>
</dbReference>
<dbReference type="EMBL" id="JACYTR010000071">
    <property type="protein sequence ID" value="MBD8527907.1"/>
    <property type="molecule type" value="Genomic_DNA"/>
</dbReference>
<dbReference type="InterPro" id="IPR007484">
    <property type="entry name" value="Peptidase_M28"/>
</dbReference>
<dbReference type="Proteomes" id="UP000613768">
    <property type="component" value="Unassembled WGS sequence"/>
</dbReference>
<evidence type="ECO:0000313" key="9">
    <source>
        <dbReference type="EMBL" id="MBD8527907.1"/>
    </source>
</evidence>
<dbReference type="SUPFAM" id="SSF52025">
    <property type="entry name" value="PA domain"/>
    <property type="match status" value="1"/>
</dbReference>
<dbReference type="GO" id="GO:0004177">
    <property type="term" value="F:aminopeptidase activity"/>
    <property type="evidence" value="ECO:0007669"/>
    <property type="project" value="UniProtKB-KW"/>
</dbReference>
<protein>
    <submittedName>
        <fullName evidence="9">M28 family peptidase</fullName>
    </submittedName>
</protein>
<evidence type="ECO:0000256" key="4">
    <source>
        <dbReference type="ARBA" id="ARBA00022729"/>
    </source>
</evidence>
<evidence type="ECO:0000256" key="5">
    <source>
        <dbReference type="ARBA" id="ARBA00022801"/>
    </source>
</evidence>
<evidence type="ECO:0000256" key="7">
    <source>
        <dbReference type="SAM" id="SignalP"/>
    </source>
</evidence>
<dbReference type="GO" id="GO:0006508">
    <property type="term" value="P:proteolysis"/>
    <property type="evidence" value="ECO:0007669"/>
    <property type="project" value="UniProtKB-KW"/>
</dbReference>
<evidence type="ECO:0000256" key="2">
    <source>
        <dbReference type="ARBA" id="ARBA00022670"/>
    </source>
</evidence>
<keyword evidence="3" id="KW-0479">Metal-binding</keyword>
<dbReference type="RefSeq" id="WP_192031328.1">
    <property type="nucleotide sequence ID" value="NZ_JACYTR010000071.1"/>
</dbReference>
<dbReference type="PROSITE" id="PS51257">
    <property type="entry name" value="PROKAR_LIPOPROTEIN"/>
    <property type="match status" value="1"/>
</dbReference>
<feature type="signal peptide" evidence="7">
    <location>
        <begin position="1"/>
        <end position="20"/>
    </location>
</feature>
<evidence type="ECO:0000256" key="3">
    <source>
        <dbReference type="ARBA" id="ARBA00022723"/>
    </source>
</evidence>
<feature type="domain" description="Peptidase M28" evidence="8">
    <location>
        <begin position="294"/>
        <end position="512"/>
    </location>
</feature>
<gene>
    <name evidence="9" type="ORF">IFO71_19340</name>
</gene>
<evidence type="ECO:0000256" key="1">
    <source>
        <dbReference type="ARBA" id="ARBA00022438"/>
    </source>
</evidence>
<dbReference type="Gene3D" id="3.40.630.10">
    <property type="entry name" value="Zn peptidases"/>
    <property type="match status" value="1"/>
</dbReference>
<dbReference type="InterPro" id="IPR045175">
    <property type="entry name" value="M28_fam"/>
</dbReference>
<proteinExistence type="predicted"/>
<evidence type="ECO:0000259" key="8">
    <source>
        <dbReference type="Pfam" id="PF04389"/>
    </source>
</evidence>
<organism evidence="9 10">
    <name type="scientific">Pseudomarimonas arenosa</name>
    <dbReference type="NCBI Taxonomy" id="2774145"/>
    <lineage>
        <taxon>Bacteria</taxon>
        <taxon>Pseudomonadati</taxon>
        <taxon>Pseudomonadota</taxon>
        <taxon>Gammaproteobacteria</taxon>
        <taxon>Lysobacterales</taxon>
        <taxon>Lysobacteraceae</taxon>
        <taxon>Pseudomarimonas</taxon>
    </lineage>
</organism>
<dbReference type="Pfam" id="PF04389">
    <property type="entry name" value="Peptidase_M28"/>
    <property type="match status" value="1"/>
</dbReference>
<keyword evidence="5" id="KW-0378">Hydrolase</keyword>
<sequence>MRSLMLCLTTAVLAACSATAPPAAAPTAEAHRVKAHVDFLAHDLLQGREATSKGYAVAAHYVASQMAAIGLSPAGDSGDWLQEVPLLRAERLREGASMRLLRGDETLSFEFESDYLPGVNYHRESWQVRAPLVFVGQAVVAAEFDHDDLAGVDVRGKIAVLFSGAPARFPNDQRAYYSSSRVKQDLLVERGAVGIVWLGDPEREGKYPWARGAKNWGRPSMRLRDQNGPLDTHPELLGTASINVEAARRLFAGAPVEAEQLFQDLESGRLKAFDLGTELELRGSNRLSAERCWNVVGQLPGNDPLKATEHVVYSAHLDHLGLGAPVNGDAIYNGALDNALGVALLLETARLAKAAPAVARSQLFVAVTAEEKGLLGSDYFAGHPSVPGELIANINMDMPVVLGPVRDALPIGIEHSDLESVVRDQASALGLQLSADPFPEEVVFIRSDQFSFIRRGIPAVYIDGGVISAGPGFDAKQSLTDFLRTHYHQPSDQADLPIHYPSAARIADLNAAVGAKVADQAARPRWNAGDFFASKFAPKQDAAVGEH</sequence>
<keyword evidence="10" id="KW-1185">Reference proteome</keyword>
<accession>A0AAW3ZS31</accession>
<dbReference type="SUPFAM" id="SSF53187">
    <property type="entry name" value="Zn-dependent exopeptidases"/>
    <property type="match status" value="1"/>
</dbReference>
<comment type="caution">
    <text evidence="9">The sequence shown here is derived from an EMBL/GenBank/DDBJ whole genome shotgun (WGS) entry which is preliminary data.</text>
</comment>